<evidence type="ECO:0000313" key="4">
    <source>
        <dbReference type="Proteomes" id="UP000279089"/>
    </source>
</evidence>
<dbReference type="InterPro" id="IPR035396">
    <property type="entry name" value="Bac_rhamnosid6H"/>
</dbReference>
<dbReference type="PANTHER" id="PTHR34987:SF2">
    <property type="entry name" value="B, PUTATIVE (AFU_ORTHOLOGUE AFUA_7G05040)-RELATED"/>
    <property type="match status" value="1"/>
</dbReference>
<dbReference type="Gene3D" id="1.50.10.10">
    <property type="match status" value="1"/>
</dbReference>
<evidence type="ECO:0000259" key="1">
    <source>
        <dbReference type="Pfam" id="PF17389"/>
    </source>
</evidence>
<gene>
    <name evidence="3" type="ORF">EG028_01740</name>
</gene>
<comment type="caution">
    <text evidence="3">The sequence shown here is derived from an EMBL/GenBank/DDBJ whole genome shotgun (WGS) entry which is preliminary data.</text>
</comment>
<dbReference type="RefSeq" id="WP_120514308.1">
    <property type="nucleotide sequence ID" value="NZ_QXZY01000001.1"/>
</dbReference>
<protein>
    <submittedName>
        <fullName evidence="3">Alpha-L-rhamnosidase</fullName>
    </submittedName>
</protein>
<dbReference type="InterPro" id="IPR008979">
    <property type="entry name" value="Galactose-bd-like_sf"/>
</dbReference>
<keyword evidence="4" id="KW-1185">Reference proteome</keyword>
<dbReference type="InterPro" id="IPR012341">
    <property type="entry name" value="6hp_glycosidase-like_sf"/>
</dbReference>
<dbReference type="Proteomes" id="UP000279089">
    <property type="component" value="Unassembled WGS sequence"/>
</dbReference>
<organism evidence="3 4">
    <name type="scientific">Chitinophaga barathri</name>
    <dbReference type="NCBI Taxonomy" id="1647451"/>
    <lineage>
        <taxon>Bacteria</taxon>
        <taxon>Pseudomonadati</taxon>
        <taxon>Bacteroidota</taxon>
        <taxon>Chitinophagia</taxon>
        <taxon>Chitinophagales</taxon>
        <taxon>Chitinophagaceae</taxon>
        <taxon>Chitinophaga</taxon>
    </lineage>
</organism>
<dbReference type="OrthoDB" id="9815108at2"/>
<dbReference type="Gene3D" id="2.60.420.10">
    <property type="entry name" value="Maltose phosphorylase, domain 3"/>
    <property type="match status" value="1"/>
</dbReference>
<dbReference type="EMBL" id="RMBX01000001">
    <property type="protein sequence ID" value="RPD43037.1"/>
    <property type="molecule type" value="Genomic_DNA"/>
</dbReference>
<feature type="domain" description="Alpha-L-rhamnosidase C-terminal" evidence="2">
    <location>
        <begin position="714"/>
        <end position="773"/>
    </location>
</feature>
<proteinExistence type="predicted"/>
<sequence>MTKTSFFHFTILLCFFSLSGFSQQIPGRLLKRPWEAAWITFPGSGLKAYEVYHFRKKLNLSAVPDEFPVYVSADSRYKLFVNGRMVGLGPARNDLGHWNYERYDLKTHLETGENVIAAIVWNQGQWNGYSQHSHRTAFILESDVAELRTGKDWKVYRNNAYSPVIFQRNDPRLFWQYYVAGALDSLEASAYPWNWEQPTFNDSGWVTPAVIGRGYPDGPVNDGWWTLVPRPVDTLEREQRRFAAVARVSGLIPPEAWPAKPSAITIPPGSKVSLLLDNKVLATGYPRLLVSRGKGANVKISYAETLLETPQGKPGKWRKGHRDSIEGKKLYGVYDVFRPDGGHQRSFIPLWFRVFRFVQLDIETAGEPLEIEDFDFESTMYPFKNEASFRSNNPEHEKIFNASLLTARLAAQETYIDPYYEQMQYIGDTRIQALHAYFHFKDDRLTMNAIRQFDQSRSPAGLTMSRYPSDLPQYTPLYALCWALMVNDYRMHRQDTAFAAQYAEGIEGVLNWFEKQVSEGGMIGNLPYLDFLDTFYDKDAILARSASKSLTPYNLFYVYTIMQLDDYMRRYFKPDVYAHYKNLAARIKSRVKESCFDQERGLFSDTPDKKVFSQHANIMAVLTNCLPKADNRQLLEKITKDTSLLPVSLYFKFFLFEAFKHAGEGDQLIEQLGDWQTMLANGMHTFSEWADNPRSECHAWSIYPAYFFLNTIAGIQPGAAGFNTIRIHPHLGGLQRVEAAVPHPAGLISVKYLRSSGGWDVSIEVPAGPKAILEWNGKILVLKPGVNNIDLPINSHKQ</sequence>
<evidence type="ECO:0000259" key="2">
    <source>
        <dbReference type="Pfam" id="PF17390"/>
    </source>
</evidence>
<dbReference type="GO" id="GO:0005975">
    <property type="term" value="P:carbohydrate metabolic process"/>
    <property type="evidence" value="ECO:0007669"/>
    <property type="project" value="InterPro"/>
</dbReference>
<name>A0A3N4MM09_9BACT</name>
<dbReference type="Pfam" id="PF17390">
    <property type="entry name" value="Bac_rhamnosid_C"/>
    <property type="match status" value="1"/>
</dbReference>
<dbReference type="Pfam" id="PF17389">
    <property type="entry name" value="Bac_rhamnosid6H"/>
    <property type="match status" value="1"/>
</dbReference>
<accession>A0A3N4MM09</accession>
<reference evidence="4" key="1">
    <citation type="submission" date="2018-11" db="EMBL/GenBank/DDBJ databases">
        <title>Chitinophaga lutea sp.nov., isolate from arsenic contaminated soil.</title>
        <authorList>
            <person name="Zong Y."/>
        </authorList>
    </citation>
    <scope>NUCLEOTIDE SEQUENCE [LARGE SCALE GENOMIC DNA]</scope>
    <source>
        <strain evidence="4">YLT18</strain>
    </source>
</reference>
<dbReference type="InterPro" id="IPR035398">
    <property type="entry name" value="Bac_rhamnosid_C"/>
</dbReference>
<dbReference type="InterPro" id="IPR008928">
    <property type="entry name" value="6-hairpin_glycosidase_sf"/>
</dbReference>
<feature type="domain" description="Alpha-L-rhamnosidase six-hairpin glycosidase" evidence="1">
    <location>
        <begin position="386"/>
        <end position="711"/>
    </location>
</feature>
<evidence type="ECO:0000313" key="3">
    <source>
        <dbReference type="EMBL" id="RPD43037.1"/>
    </source>
</evidence>
<dbReference type="PANTHER" id="PTHR34987">
    <property type="entry name" value="C, PUTATIVE (AFU_ORTHOLOGUE AFUA_3G02880)-RELATED"/>
    <property type="match status" value="1"/>
</dbReference>
<dbReference type="AlphaFoldDB" id="A0A3N4MM09"/>
<dbReference type="SUPFAM" id="SSF49785">
    <property type="entry name" value="Galactose-binding domain-like"/>
    <property type="match status" value="1"/>
</dbReference>
<dbReference type="Gene3D" id="2.60.120.260">
    <property type="entry name" value="Galactose-binding domain-like"/>
    <property type="match status" value="2"/>
</dbReference>
<dbReference type="SUPFAM" id="SSF48208">
    <property type="entry name" value="Six-hairpin glycosidases"/>
    <property type="match status" value="1"/>
</dbReference>